<sequence>MSFDLQNVKSLFDKIVQGQNIDSSDISKLIFDKNFKLPEGFLTSDDFQQIIDAFNFNSDNKVDIEDFKYLKEHIQDLDVIVKLIKIIVLTIVKFCKIRKIKLSQSDMLDTVIRIIVYCVLYIVAANCEEFRKWASTGNGKSNADSLFEILTDIIDYIRTADEIRNVITFAIKFFKEKAVLLKNCCINLVTKSDDKIKNANVEIKSLKAQLKKEYKSHEIIKKINNIHQ</sequence>
<feature type="domain" description="EF-hand" evidence="2">
    <location>
        <begin position="42"/>
        <end position="77"/>
    </location>
</feature>
<dbReference type="PROSITE" id="PS50222">
    <property type="entry name" value="EF_HAND_2"/>
    <property type="match status" value="1"/>
</dbReference>
<keyword evidence="1" id="KW-0175">Coiled coil</keyword>
<dbReference type="GO" id="GO:0005509">
    <property type="term" value="F:calcium ion binding"/>
    <property type="evidence" value="ECO:0007669"/>
    <property type="project" value="InterPro"/>
</dbReference>
<protein>
    <recommendedName>
        <fullName evidence="2">EF-hand domain-containing protein</fullName>
    </recommendedName>
</protein>
<name>A0A1V0SC61_9VIRU</name>
<evidence type="ECO:0000256" key="1">
    <source>
        <dbReference type="SAM" id="Coils"/>
    </source>
</evidence>
<evidence type="ECO:0000313" key="3">
    <source>
        <dbReference type="EMBL" id="ARF09292.1"/>
    </source>
</evidence>
<feature type="coiled-coil region" evidence="1">
    <location>
        <begin position="189"/>
        <end position="216"/>
    </location>
</feature>
<dbReference type="EMBL" id="KY684084">
    <property type="protein sequence ID" value="ARF09292.1"/>
    <property type="molecule type" value="Genomic_DNA"/>
</dbReference>
<proteinExistence type="predicted"/>
<accession>A0A1V0SC61</accession>
<dbReference type="InterPro" id="IPR002048">
    <property type="entry name" value="EF_hand_dom"/>
</dbReference>
<reference evidence="3" key="1">
    <citation type="journal article" date="2017" name="Science">
        <title>Giant viruses with an expanded complement of translation system components.</title>
        <authorList>
            <person name="Schulz F."/>
            <person name="Yutin N."/>
            <person name="Ivanova N.N."/>
            <person name="Ortega D.R."/>
            <person name="Lee T.K."/>
            <person name="Vierheilig J."/>
            <person name="Daims H."/>
            <person name="Horn M."/>
            <person name="Wagner M."/>
            <person name="Jensen G.J."/>
            <person name="Kyrpides N.C."/>
            <person name="Koonin E.V."/>
            <person name="Woyke T."/>
        </authorList>
    </citation>
    <scope>NUCLEOTIDE SEQUENCE</scope>
    <source>
        <strain evidence="3">CTV1</strain>
    </source>
</reference>
<evidence type="ECO:0000259" key="2">
    <source>
        <dbReference type="PROSITE" id="PS50222"/>
    </source>
</evidence>
<gene>
    <name evidence="3" type="ORF">Catovirus_2_241</name>
</gene>
<organism evidence="3">
    <name type="scientific">Catovirus CTV1</name>
    <dbReference type="NCBI Taxonomy" id="1977631"/>
    <lineage>
        <taxon>Viruses</taxon>
        <taxon>Varidnaviria</taxon>
        <taxon>Bamfordvirae</taxon>
        <taxon>Nucleocytoviricota</taxon>
        <taxon>Megaviricetes</taxon>
        <taxon>Imitervirales</taxon>
        <taxon>Mimiviridae</taxon>
        <taxon>Klosneuvirinae</taxon>
        <taxon>Catovirus</taxon>
    </lineage>
</organism>